<gene>
    <name evidence="2" type="ORF">BKA67DRAFT_518629</name>
</gene>
<feature type="non-terminal residue" evidence="2">
    <location>
        <position position="228"/>
    </location>
</feature>
<dbReference type="Proteomes" id="UP000758603">
    <property type="component" value="Unassembled WGS sequence"/>
</dbReference>
<dbReference type="RefSeq" id="XP_045957931.1">
    <property type="nucleotide sequence ID" value="XM_046098025.1"/>
</dbReference>
<comment type="caution">
    <text evidence="2">The sequence shown here is derived from an EMBL/GenBank/DDBJ whole genome shotgun (WGS) entry which is preliminary data.</text>
</comment>
<dbReference type="PANTHER" id="PTHR46411">
    <property type="entry name" value="FAMILY ATPASE, PUTATIVE-RELATED"/>
    <property type="match status" value="1"/>
</dbReference>
<accession>A0A9P8UKB2</accession>
<dbReference type="PANTHER" id="PTHR46411:SF2">
    <property type="entry name" value="AAA+ ATPASE DOMAIN-CONTAINING PROTEIN"/>
    <property type="match status" value="1"/>
</dbReference>
<organism evidence="2 3">
    <name type="scientific">Truncatella angustata</name>
    <dbReference type="NCBI Taxonomy" id="152316"/>
    <lineage>
        <taxon>Eukaryota</taxon>
        <taxon>Fungi</taxon>
        <taxon>Dikarya</taxon>
        <taxon>Ascomycota</taxon>
        <taxon>Pezizomycotina</taxon>
        <taxon>Sordariomycetes</taxon>
        <taxon>Xylariomycetidae</taxon>
        <taxon>Amphisphaeriales</taxon>
        <taxon>Sporocadaceae</taxon>
        <taxon>Truncatella</taxon>
    </lineage>
</organism>
<dbReference type="InterPro" id="IPR027417">
    <property type="entry name" value="P-loop_NTPase"/>
</dbReference>
<dbReference type="AlphaFoldDB" id="A0A9P8UKB2"/>
<dbReference type="Gene3D" id="3.40.50.300">
    <property type="entry name" value="P-loop containing nucleotide triphosphate hydrolases"/>
    <property type="match status" value="1"/>
</dbReference>
<evidence type="ECO:0000313" key="2">
    <source>
        <dbReference type="EMBL" id="KAH6653654.1"/>
    </source>
</evidence>
<dbReference type="InterPro" id="IPR056599">
    <property type="entry name" value="AAA_lid_fung"/>
</dbReference>
<sequence>LLLDEADVFLTRRDWGDVSRNALVSVFLRQLEYYSGILFLTTNRVGVIGETFKSRIHVSLQYPRIGLEETRKIWTNMLTRIERENATSKLEIVFNHNALLAFATKHYKTHEKTGKTWNARQIKNAFQTAVALGQYDRKKALRNANLTVQQAEASEERKWMNVKLKSENFSYIAKTARDFEDYLTTRWQSVYRCTALNFCCRSTGRYVRDTVKLHIYLLIVQTHHLCTL</sequence>
<proteinExistence type="predicted"/>
<dbReference type="GeneID" id="70126917"/>
<dbReference type="EMBL" id="JAGPXC010000005">
    <property type="protein sequence ID" value="KAH6653654.1"/>
    <property type="molecule type" value="Genomic_DNA"/>
</dbReference>
<dbReference type="OrthoDB" id="10042665at2759"/>
<keyword evidence="3" id="KW-1185">Reference proteome</keyword>
<name>A0A9P8UKB2_9PEZI</name>
<reference evidence="2" key="1">
    <citation type="journal article" date="2021" name="Nat. Commun.">
        <title>Genetic determinants of endophytism in the Arabidopsis root mycobiome.</title>
        <authorList>
            <person name="Mesny F."/>
            <person name="Miyauchi S."/>
            <person name="Thiergart T."/>
            <person name="Pickel B."/>
            <person name="Atanasova L."/>
            <person name="Karlsson M."/>
            <person name="Huettel B."/>
            <person name="Barry K.W."/>
            <person name="Haridas S."/>
            <person name="Chen C."/>
            <person name="Bauer D."/>
            <person name="Andreopoulos W."/>
            <person name="Pangilinan J."/>
            <person name="LaButti K."/>
            <person name="Riley R."/>
            <person name="Lipzen A."/>
            <person name="Clum A."/>
            <person name="Drula E."/>
            <person name="Henrissat B."/>
            <person name="Kohler A."/>
            <person name="Grigoriev I.V."/>
            <person name="Martin F.M."/>
            <person name="Hacquard S."/>
        </authorList>
    </citation>
    <scope>NUCLEOTIDE SEQUENCE</scope>
    <source>
        <strain evidence="2">MPI-SDFR-AT-0073</strain>
    </source>
</reference>
<evidence type="ECO:0000259" key="1">
    <source>
        <dbReference type="Pfam" id="PF23232"/>
    </source>
</evidence>
<feature type="domain" description="AAA+ ATPase lid" evidence="1">
    <location>
        <begin position="68"/>
        <end position="185"/>
    </location>
</feature>
<protein>
    <recommendedName>
        <fullName evidence="1">AAA+ ATPase lid domain-containing protein</fullName>
    </recommendedName>
</protein>
<evidence type="ECO:0000313" key="3">
    <source>
        <dbReference type="Proteomes" id="UP000758603"/>
    </source>
</evidence>
<dbReference type="SUPFAM" id="SSF52540">
    <property type="entry name" value="P-loop containing nucleoside triphosphate hydrolases"/>
    <property type="match status" value="1"/>
</dbReference>
<dbReference type="Pfam" id="PF23232">
    <property type="entry name" value="AAA_lid_13"/>
    <property type="match status" value="1"/>
</dbReference>